<keyword evidence="2" id="KW-1185">Reference proteome</keyword>
<protein>
    <submittedName>
        <fullName evidence="1">Uncharacterized protein</fullName>
    </submittedName>
</protein>
<sequence length="145" mass="16236">MLAVRNMRAMHVPIHLFWALPNSFGRSTPFISATQFQKIDWSYYGEPHLPDDTACRCNRPFANGKTAKCVSLAFGYYHQDFGPEFLFATATPNDAADDRCNKKYGSDALEYSFLSLGGLIAAGRALPTEHYQAKRQPIMAEFSTS</sequence>
<organism evidence="1 2">
    <name type="scientific">Lophiotrema nucula</name>
    <dbReference type="NCBI Taxonomy" id="690887"/>
    <lineage>
        <taxon>Eukaryota</taxon>
        <taxon>Fungi</taxon>
        <taxon>Dikarya</taxon>
        <taxon>Ascomycota</taxon>
        <taxon>Pezizomycotina</taxon>
        <taxon>Dothideomycetes</taxon>
        <taxon>Pleosporomycetidae</taxon>
        <taxon>Pleosporales</taxon>
        <taxon>Lophiotremataceae</taxon>
        <taxon>Lophiotrema</taxon>
    </lineage>
</organism>
<reference evidence="1" key="1">
    <citation type="journal article" date="2020" name="Stud. Mycol.">
        <title>101 Dothideomycetes genomes: a test case for predicting lifestyles and emergence of pathogens.</title>
        <authorList>
            <person name="Haridas S."/>
            <person name="Albert R."/>
            <person name="Binder M."/>
            <person name="Bloem J."/>
            <person name="Labutti K."/>
            <person name="Salamov A."/>
            <person name="Andreopoulos B."/>
            <person name="Baker S."/>
            <person name="Barry K."/>
            <person name="Bills G."/>
            <person name="Bluhm B."/>
            <person name="Cannon C."/>
            <person name="Castanera R."/>
            <person name="Culley D."/>
            <person name="Daum C."/>
            <person name="Ezra D."/>
            <person name="Gonzalez J."/>
            <person name="Henrissat B."/>
            <person name="Kuo A."/>
            <person name="Liang C."/>
            <person name="Lipzen A."/>
            <person name="Lutzoni F."/>
            <person name="Magnuson J."/>
            <person name="Mondo S."/>
            <person name="Nolan M."/>
            <person name="Ohm R."/>
            <person name="Pangilinan J."/>
            <person name="Park H.-J."/>
            <person name="Ramirez L."/>
            <person name="Alfaro M."/>
            <person name="Sun H."/>
            <person name="Tritt A."/>
            <person name="Yoshinaga Y."/>
            <person name="Zwiers L.-H."/>
            <person name="Turgeon B."/>
            <person name="Goodwin S."/>
            <person name="Spatafora J."/>
            <person name="Crous P."/>
            <person name="Grigoriev I."/>
        </authorList>
    </citation>
    <scope>NUCLEOTIDE SEQUENCE</scope>
    <source>
        <strain evidence="1">CBS 627.86</strain>
    </source>
</reference>
<dbReference type="EMBL" id="ML977368">
    <property type="protein sequence ID" value="KAF2105998.1"/>
    <property type="molecule type" value="Genomic_DNA"/>
</dbReference>
<evidence type="ECO:0000313" key="2">
    <source>
        <dbReference type="Proteomes" id="UP000799770"/>
    </source>
</evidence>
<dbReference type="Proteomes" id="UP000799770">
    <property type="component" value="Unassembled WGS sequence"/>
</dbReference>
<name>A0A6A5YIP9_9PLEO</name>
<gene>
    <name evidence="1" type="ORF">BDV96DRAFT_340321</name>
</gene>
<evidence type="ECO:0000313" key="1">
    <source>
        <dbReference type="EMBL" id="KAF2105998.1"/>
    </source>
</evidence>
<dbReference type="AlphaFoldDB" id="A0A6A5YIP9"/>
<proteinExistence type="predicted"/>
<accession>A0A6A5YIP9</accession>